<feature type="domain" description="SPK" evidence="2">
    <location>
        <begin position="508"/>
        <end position="619"/>
    </location>
</feature>
<feature type="domain" description="SPK" evidence="2">
    <location>
        <begin position="144"/>
        <end position="254"/>
    </location>
</feature>
<evidence type="ECO:0000259" key="2">
    <source>
        <dbReference type="SMART" id="SM00583"/>
    </source>
</evidence>
<evidence type="ECO:0000313" key="3">
    <source>
        <dbReference type="EMBL" id="ULT80130.1"/>
    </source>
</evidence>
<dbReference type="Proteomes" id="UP000827892">
    <property type="component" value="Chromosome X"/>
</dbReference>
<feature type="domain" description="SPK" evidence="2">
    <location>
        <begin position="16"/>
        <end position="127"/>
    </location>
</feature>
<dbReference type="SMART" id="SM00583">
    <property type="entry name" value="SPK"/>
    <property type="match status" value="4"/>
</dbReference>
<dbReference type="Pfam" id="PF04435">
    <property type="entry name" value="SPK"/>
    <property type="match status" value="4"/>
</dbReference>
<sequence>MASTSAPIPWCGFDEFHVKLIEFFRQRAMQTLVPLKLRKLCTDFQKENQINLGIAQLLHRARLVKDRIHELKELDMETRIRMMFALSVPVDLYFAAEIREQKNVTLEFDNRNRIAKYTNGGGINLTGVHTGVGFRAVSDKDHTIQNQMMEYLAERSMKVNVPLPTKTFLDDFKKHFFEKDSLARLWRRYDAVKSSISTTTKYDLNMRIKMMFVSGAKLPERLLRELQNHATIRVDGKNRIIEYTPHGGTFSLKGDHMNYGRRKSVQEEVDNTEVEDDAPEEEEFQEFENSNMVVPKREESEERKCRKRNAVEEVPGVSSIKRECNEEQNSAKHLDQTLPQTSSAAGIESRSSEPLDVINCRNVLIAIQNLIYSLDSPPFLDEVLLKIEETLMTGGEEKIPTEALKLVLISSLGIGSCFAVDNNTMEDSKNYREFLLLYRCTVYNLNKMEQLEEIQRKIRECMENAANKRLPAKGIRKMIENVLAVKKWIRIKMATASSTTPWCGFDEFHIDLIKFFRDRAVQTVEPLKLRTLCREFMKDNCPHLTIPHLQHRAALVKNRIHELKEFDMETRIRMLFALGVPVDEYFADEIREQEDVILELDERNRITKYEKKGGIKLTGKQTHIGFRGFSEKDRSIQSRMMEHLAKRSTTVNAPLPVTAFLNDFKECTGEESLVGMMWKRYDVVKSNIFGATEYDLNTRIKMLFISGARLPDRVLKELQNIAFVNVDSENRIIGFCAYDGSLDLIGTHMHLGKKKSVFEESLNTEPEEDYYGYNDVSGNSNLVVPKREESEERRSQKRKPVELKSLGEPVPKKNHSMPGPSSVKKEVTEQERLENYMAGIDSTSPVRIKFVSTSSEPMDVIGSGEVLRILRNLLWSLCNPHLTNLLKTVEEALLHNAHEDIPTEALKCVFLSSLYLGQSHAAEIVPVDSLGPWKSYPYEQFLILYRFTVYSLDKNEQLEEVQQKITEFIGTAGNKKLETTRLKMMVENVLALVT</sequence>
<evidence type="ECO:0000256" key="1">
    <source>
        <dbReference type="SAM" id="MobiDB-lite"/>
    </source>
</evidence>
<gene>
    <name evidence="3" type="ORF">L3Y34_010603</name>
</gene>
<name>A0AAE8ZMY9_CAEBR</name>
<feature type="region of interest" description="Disordered" evidence="1">
    <location>
        <begin position="769"/>
        <end position="824"/>
    </location>
</feature>
<proteinExistence type="predicted"/>
<dbReference type="AlphaFoldDB" id="A0AAE8ZMY9"/>
<dbReference type="PANTHER" id="PTHR23362">
    <property type="entry name" value="L-PLASTIN-RELATED"/>
    <property type="match status" value="1"/>
</dbReference>
<feature type="compositionally biased region" description="Basic and acidic residues" evidence="1">
    <location>
        <begin position="785"/>
        <end position="802"/>
    </location>
</feature>
<feature type="domain" description="SPK" evidence="2">
    <location>
        <begin position="636"/>
        <end position="746"/>
    </location>
</feature>
<dbReference type="InterPro" id="IPR053315">
    <property type="entry name" value="Peptidase_C14A"/>
</dbReference>
<organism evidence="3 4">
    <name type="scientific">Caenorhabditis briggsae</name>
    <dbReference type="NCBI Taxonomy" id="6238"/>
    <lineage>
        <taxon>Eukaryota</taxon>
        <taxon>Metazoa</taxon>
        <taxon>Ecdysozoa</taxon>
        <taxon>Nematoda</taxon>
        <taxon>Chromadorea</taxon>
        <taxon>Rhabditida</taxon>
        <taxon>Rhabditina</taxon>
        <taxon>Rhabditomorpha</taxon>
        <taxon>Rhabditoidea</taxon>
        <taxon>Rhabditidae</taxon>
        <taxon>Peloderinae</taxon>
        <taxon>Caenorhabditis</taxon>
    </lineage>
</organism>
<dbReference type="PANTHER" id="PTHR23362:SF8">
    <property type="entry name" value="SPK DOMAIN-CONTAINING PROTEIN"/>
    <property type="match status" value="1"/>
</dbReference>
<reference evidence="3 4" key="1">
    <citation type="submission" date="2022-05" db="EMBL/GenBank/DDBJ databases">
        <title>Chromosome-level reference genomes for two strains of Caenorhabditis briggsae: an improved platform for comparative genomics.</title>
        <authorList>
            <person name="Stevens L."/>
            <person name="Andersen E.C."/>
        </authorList>
    </citation>
    <scope>NUCLEOTIDE SEQUENCE [LARGE SCALE GENOMIC DNA]</scope>
    <source>
        <strain evidence="3">QX1410_ONT</strain>
        <tissue evidence="3">Whole-organism</tissue>
    </source>
</reference>
<dbReference type="EMBL" id="CP090896">
    <property type="protein sequence ID" value="ULT80130.1"/>
    <property type="molecule type" value="Genomic_DNA"/>
</dbReference>
<dbReference type="InterPro" id="IPR006570">
    <property type="entry name" value="SPK_dom"/>
</dbReference>
<protein>
    <recommendedName>
        <fullName evidence="2">SPK domain-containing protein</fullName>
    </recommendedName>
</protein>
<accession>A0AAE8ZMY9</accession>
<evidence type="ECO:0000313" key="4">
    <source>
        <dbReference type="Proteomes" id="UP000827892"/>
    </source>
</evidence>